<dbReference type="PANTHER" id="PTHR15723:SF0">
    <property type="entry name" value="CARBOHYDRATE SULFOTRANSFERASE 15"/>
    <property type="match status" value="1"/>
</dbReference>
<dbReference type="GO" id="GO:0050659">
    <property type="term" value="F:N-acetylgalactosamine 4-sulfate 6-O-sulfotransferase activity"/>
    <property type="evidence" value="ECO:0007669"/>
    <property type="project" value="TreeGrafter"/>
</dbReference>
<keyword evidence="3" id="KW-1185">Reference proteome</keyword>
<evidence type="ECO:0000259" key="1">
    <source>
        <dbReference type="Pfam" id="PF00685"/>
    </source>
</evidence>
<proteinExistence type="predicted"/>
<organism evidence="2 3">
    <name type="scientific">Pinctada imbricata</name>
    <name type="common">Atlantic pearl-oyster</name>
    <name type="synonym">Pinctada martensii</name>
    <dbReference type="NCBI Taxonomy" id="66713"/>
    <lineage>
        <taxon>Eukaryota</taxon>
        <taxon>Metazoa</taxon>
        <taxon>Spiralia</taxon>
        <taxon>Lophotrochozoa</taxon>
        <taxon>Mollusca</taxon>
        <taxon>Bivalvia</taxon>
        <taxon>Autobranchia</taxon>
        <taxon>Pteriomorphia</taxon>
        <taxon>Pterioida</taxon>
        <taxon>Pterioidea</taxon>
        <taxon>Pteriidae</taxon>
        <taxon>Pinctada</taxon>
    </lineage>
</organism>
<dbReference type="EMBL" id="VSWD01000002">
    <property type="protein sequence ID" value="KAK3107501.1"/>
    <property type="molecule type" value="Genomic_DNA"/>
</dbReference>
<dbReference type="Gene3D" id="3.40.50.300">
    <property type="entry name" value="P-loop containing nucleotide triphosphate hydrolases"/>
    <property type="match status" value="1"/>
</dbReference>
<dbReference type="InterPro" id="IPR052654">
    <property type="entry name" value="CS_Sulfotransferase"/>
</dbReference>
<accession>A0AA88YLU8</accession>
<evidence type="ECO:0000313" key="2">
    <source>
        <dbReference type="EMBL" id="KAK3107501.1"/>
    </source>
</evidence>
<reference evidence="2" key="1">
    <citation type="submission" date="2019-08" db="EMBL/GenBank/DDBJ databases">
        <title>The improved chromosome-level genome for the pearl oyster Pinctada fucata martensii using PacBio sequencing and Hi-C.</title>
        <authorList>
            <person name="Zheng Z."/>
        </authorList>
    </citation>
    <scope>NUCLEOTIDE SEQUENCE</scope>
    <source>
        <strain evidence="2">ZZ-2019</strain>
        <tissue evidence="2">Adductor muscle</tissue>
    </source>
</reference>
<protein>
    <recommendedName>
        <fullName evidence="1">Sulfotransferase domain-containing protein</fullName>
    </recommendedName>
</protein>
<dbReference type="InterPro" id="IPR000863">
    <property type="entry name" value="Sulfotransferase_dom"/>
</dbReference>
<name>A0AA88YLU8_PINIB</name>
<evidence type="ECO:0000313" key="3">
    <source>
        <dbReference type="Proteomes" id="UP001186944"/>
    </source>
</evidence>
<sequence>RTLWSKGYKNPCFRHRYKAHAQGGKEVNVTSFLQCVPYFFVAGFPKCGTTDLFDRMTGHPEFFRPSFKEIHWITRYRFVQPRQLRQYHIYHRKYKTRGFDYGFRQYTRIFDNLAVQLEKLSDVTNMTQKLTLQNGVTGDFSPSTVWDNDFFSYLPVNENRSIPRYTSADFVKEMNPCAKIIVLLRDPVNRLYSDYLFFPTSNQDPHDFHTKVLQSVTSFQDCLDTRDLRHCVFDVILNKAMPVRLRLGMYHVYIEEWFKRFPQEQILILRLEDYAKDMPSVLRRVFDYLQMSKLYICV</sequence>
<dbReference type="Proteomes" id="UP001186944">
    <property type="component" value="Unassembled WGS sequence"/>
</dbReference>
<dbReference type="AlphaFoldDB" id="A0AA88YLU8"/>
<dbReference type="GO" id="GO:0019319">
    <property type="term" value="P:hexose biosynthetic process"/>
    <property type="evidence" value="ECO:0007669"/>
    <property type="project" value="TreeGrafter"/>
</dbReference>
<gene>
    <name evidence="2" type="ORF">FSP39_015930</name>
</gene>
<dbReference type="PANTHER" id="PTHR15723">
    <property type="entry name" value="CARBOHYDRATE SULFOTRANSFERASE 15"/>
    <property type="match status" value="1"/>
</dbReference>
<dbReference type="InterPro" id="IPR027417">
    <property type="entry name" value="P-loop_NTPase"/>
</dbReference>
<feature type="non-terminal residue" evidence="2">
    <location>
        <position position="1"/>
    </location>
</feature>
<dbReference type="Pfam" id="PF00685">
    <property type="entry name" value="Sulfotransfer_1"/>
    <property type="match status" value="1"/>
</dbReference>
<feature type="domain" description="Sulfotransferase" evidence="1">
    <location>
        <begin position="39"/>
        <end position="291"/>
    </location>
</feature>
<dbReference type="SUPFAM" id="SSF52540">
    <property type="entry name" value="P-loop containing nucleoside triphosphate hydrolases"/>
    <property type="match status" value="1"/>
</dbReference>
<comment type="caution">
    <text evidence="2">The sequence shown here is derived from an EMBL/GenBank/DDBJ whole genome shotgun (WGS) entry which is preliminary data.</text>
</comment>